<protein>
    <submittedName>
        <fullName evidence="1">Uncharacterized protein</fullName>
    </submittedName>
</protein>
<proteinExistence type="predicted"/>
<sequence>MEMEAKGNCFSTFPITFNHIRGLANISGPSILTRKKLRIFNVLPLHVDFLLHIVDHFTKDNLEVSIYDNFI</sequence>
<evidence type="ECO:0000313" key="1">
    <source>
        <dbReference type="EMBL" id="MBB6215450.1"/>
    </source>
</evidence>
<reference evidence="1 2" key="1">
    <citation type="submission" date="2020-08" db="EMBL/GenBank/DDBJ databases">
        <title>Genomic Encyclopedia of Type Strains, Phase IV (KMG-IV): sequencing the most valuable type-strain genomes for metagenomic binning, comparative biology and taxonomic classification.</title>
        <authorList>
            <person name="Goeker M."/>
        </authorList>
    </citation>
    <scope>NUCLEOTIDE SEQUENCE [LARGE SCALE GENOMIC DNA]</scope>
    <source>
        <strain evidence="1 2">DSM 103526</strain>
    </source>
</reference>
<dbReference type="EMBL" id="JACHEN010000007">
    <property type="protein sequence ID" value="MBB6215450.1"/>
    <property type="molecule type" value="Genomic_DNA"/>
</dbReference>
<name>A0A841KTU8_9FIRM</name>
<evidence type="ECO:0000313" key="2">
    <source>
        <dbReference type="Proteomes" id="UP000579281"/>
    </source>
</evidence>
<gene>
    <name evidence="1" type="ORF">HNQ80_001539</name>
</gene>
<comment type="caution">
    <text evidence="1">The sequence shown here is derived from an EMBL/GenBank/DDBJ whole genome shotgun (WGS) entry which is preliminary data.</text>
</comment>
<accession>A0A841KTU8</accession>
<keyword evidence="2" id="KW-1185">Reference proteome</keyword>
<dbReference type="AlphaFoldDB" id="A0A841KTU8"/>
<organism evidence="1 2">
    <name type="scientific">Anaerosolibacter carboniphilus</name>
    <dbReference type="NCBI Taxonomy" id="1417629"/>
    <lineage>
        <taxon>Bacteria</taxon>
        <taxon>Bacillati</taxon>
        <taxon>Bacillota</taxon>
        <taxon>Clostridia</taxon>
        <taxon>Peptostreptococcales</taxon>
        <taxon>Thermotaleaceae</taxon>
        <taxon>Anaerosolibacter</taxon>
    </lineage>
</organism>
<dbReference type="Proteomes" id="UP000579281">
    <property type="component" value="Unassembled WGS sequence"/>
</dbReference>